<dbReference type="AlphaFoldDB" id="A0A2P6N381"/>
<keyword evidence="1" id="KW-0732">Signal</keyword>
<evidence type="ECO:0000313" key="2">
    <source>
        <dbReference type="EMBL" id="PRP78419.1"/>
    </source>
</evidence>
<protein>
    <submittedName>
        <fullName evidence="2">Uncharacterized protein</fullName>
    </submittedName>
</protein>
<sequence length="470" mass="52272">MRCPPLTCVLLLVFCTISYARPTTFESDLLIRDHDGVFRKTAPIHRRAEQISDQDLFEYEVEYHSNVIRLDQEHNQIDSVQCFSNDIIIVKLSPGSESPSFQEGDILVGGQEWGCLDENGVAQRFAVRVRESHKRGDTIKISTSVVGQKDVFKTLRLGYKPVKEAKKAEWARSLSWNYDSTKKKADGPVTLYKIDCKSPEVKGNAEMKAVCSKNTEVDLINIKCSNCYAFFHLDMLLLYDQNDPNSKDLITTGTTRMNLDVTVSSSIKWTKSLFSLALSSLPITTYGVPGVASVGLEFQVSFDVSIGWSVEGDVTSGGYISGNFTCFSGSTTHSDEDHFLGLMPQMNPVEVKAKGGGSIKTTIKAGPHFKVYLFMNTFFNAYAEVAPYVSFSMDYSIITFPAKKSPKPKAMYKEPWMLASCPVRHLVEWDFQIGAALNVGLDGKIIPKAYKKSLLETSWDVAAGCLLPLK</sequence>
<feature type="chain" id="PRO_5015113282" evidence="1">
    <location>
        <begin position="21"/>
        <end position="470"/>
    </location>
</feature>
<gene>
    <name evidence="2" type="ORF">PROFUN_13723</name>
</gene>
<evidence type="ECO:0000313" key="3">
    <source>
        <dbReference type="Proteomes" id="UP000241769"/>
    </source>
</evidence>
<dbReference type="Proteomes" id="UP000241769">
    <property type="component" value="Unassembled WGS sequence"/>
</dbReference>
<feature type="signal peptide" evidence="1">
    <location>
        <begin position="1"/>
        <end position="20"/>
    </location>
</feature>
<proteinExistence type="predicted"/>
<organism evidence="2 3">
    <name type="scientific">Planoprotostelium fungivorum</name>
    <dbReference type="NCBI Taxonomy" id="1890364"/>
    <lineage>
        <taxon>Eukaryota</taxon>
        <taxon>Amoebozoa</taxon>
        <taxon>Evosea</taxon>
        <taxon>Variosea</taxon>
        <taxon>Cavosteliida</taxon>
        <taxon>Cavosteliaceae</taxon>
        <taxon>Planoprotostelium</taxon>
    </lineage>
</organism>
<comment type="caution">
    <text evidence="2">The sequence shown here is derived from an EMBL/GenBank/DDBJ whole genome shotgun (WGS) entry which is preliminary data.</text>
</comment>
<dbReference type="InParanoid" id="A0A2P6N381"/>
<accession>A0A2P6N381</accession>
<keyword evidence="3" id="KW-1185">Reference proteome</keyword>
<dbReference type="EMBL" id="MDYQ01000225">
    <property type="protein sequence ID" value="PRP78419.1"/>
    <property type="molecule type" value="Genomic_DNA"/>
</dbReference>
<evidence type="ECO:0000256" key="1">
    <source>
        <dbReference type="SAM" id="SignalP"/>
    </source>
</evidence>
<name>A0A2P6N381_9EUKA</name>
<reference evidence="2 3" key="1">
    <citation type="journal article" date="2018" name="Genome Biol. Evol.">
        <title>Multiple Roots of Fruiting Body Formation in Amoebozoa.</title>
        <authorList>
            <person name="Hillmann F."/>
            <person name="Forbes G."/>
            <person name="Novohradska S."/>
            <person name="Ferling I."/>
            <person name="Riege K."/>
            <person name="Groth M."/>
            <person name="Westermann M."/>
            <person name="Marz M."/>
            <person name="Spaller T."/>
            <person name="Winckler T."/>
            <person name="Schaap P."/>
            <person name="Glockner G."/>
        </authorList>
    </citation>
    <scope>NUCLEOTIDE SEQUENCE [LARGE SCALE GENOMIC DNA]</scope>
    <source>
        <strain evidence="2 3">Jena</strain>
    </source>
</reference>